<dbReference type="GO" id="GO:0006270">
    <property type="term" value="P:DNA replication initiation"/>
    <property type="evidence" value="ECO:0007669"/>
    <property type="project" value="InterPro"/>
</dbReference>
<dbReference type="SUPFAM" id="SSF46785">
    <property type="entry name" value="Winged helix' DNA-binding domain"/>
    <property type="match status" value="2"/>
</dbReference>
<comment type="caution">
    <text evidence="3">The sequence shown here is derived from an EMBL/GenBank/DDBJ whole genome shotgun (WGS) entry which is preliminary data.</text>
</comment>
<evidence type="ECO:0000256" key="1">
    <source>
        <dbReference type="ARBA" id="ARBA00038283"/>
    </source>
</evidence>
<dbReference type="InterPro" id="IPR036388">
    <property type="entry name" value="WH-like_DNA-bd_sf"/>
</dbReference>
<gene>
    <name evidence="3" type="ORF">CJ668_04985</name>
</gene>
<dbReference type="GO" id="GO:0003887">
    <property type="term" value="F:DNA-directed DNA polymerase activity"/>
    <property type="evidence" value="ECO:0007669"/>
    <property type="project" value="InterPro"/>
</dbReference>
<protein>
    <recommendedName>
        <fullName evidence="2">Initiator Rep protein WH1 domain-containing protein</fullName>
    </recommendedName>
</protein>
<sequence>MFYNDDKEKVEVSLVGKIIYDKKNGIYKVPLSEDLKEYLLDIKDKFTKYRLENLVNLKRKEEIKLYEYLKSISFEIFVISIDNLKTVMEINKKSFDSFFNFHKKLKDTIISINSYTDINVSFKILKSAKQDKNIQFTIKRFEIPKKEILSIEILNLKYENKNIMLNNALYTLKTVELQDGYLIASVLSKELNLLGKLKFYSLENCDGYFRR</sequence>
<reference evidence="3 4" key="1">
    <citation type="submission" date="2017-09" db="EMBL/GenBank/DDBJ databases">
        <title>Reassesment of A. cryaerophilus.</title>
        <authorList>
            <person name="Perez-Cataluna A."/>
            <person name="Collado L."/>
            <person name="Salgado O."/>
            <person name="Lefinanco V."/>
            <person name="Figueras M.J."/>
        </authorList>
    </citation>
    <scope>NUCLEOTIDE SEQUENCE [LARGE SCALE GENOMIC DNA]</scope>
    <source>
        <strain evidence="3 4">LMG 10229</strain>
    </source>
</reference>
<evidence type="ECO:0000313" key="3">
    <source>
        <dbReference type="EMBL" id="PRN00581.1"/>
    </source>
</evidence>
<dbReference type="Gene3D" id="1.10.10.10">
    <property type="entry name" value="Winged helix-like DNA-binding domain superfamily/Winged helix DNA-binding domain"/>
    <property type="match status" value="2"/>
</dbReference>
<dbReference type="EMBL" id="NXGD01000005">
    <property type="protein sequence ID" value="PRN00581.1"/>
    <property type="molecule type" value="Genomic_DNA"/>
</dbReference>
<dbReference type="InterPro" id="IPR000525">
    <property type="entry name" value="Initiator_Rep_WH1"/>
</dbReference>
<dbReference type="Pfam" id="PF01051">
    <property type="entry name" value="Rep3_N"/>
    <property type="match status" value="1"/>
</dbReference>
<proteinExistence type="inferred from homology"/>
<dbReference type="InterPro" id="IPR036390">
    <property type="entry name" value="WH_DNA-bd_sf"/>
</dbReference>
<comment type="similarity">
    <text evidence="1">Belongs to the initiator RepB protein family.</text>
</comment>
<feature type="domain" description="Initiator Rep protein WH1" evidence="2">
    <location>
        <begin position="5"/>
        <end position="70"/>
    </location>
</feature>
<name>A0A2S9TP25_9BACT</name>
<dbReference type="Proteomes" id="UP000238811">
    <property type="component" value="Unassembled WGS sequence"/>
</dbReference>
<organism evidence="3 4">
    <name type="scientific">Aliarcobacter cryaerophilus</name>
    <dbReference type="NCBI Taxonomy" id="28198"/>
    <lineage>
        <taxon>Bacteria</taxon>
        <taxon>Pseudomonadati</taxon>
        <taxon>Campylobacterota</taxon>
        <taxon>Epsilonproteobacteria</taxon>
        <taxon>Campylobacterales</taxon>
        <taxon>Arcobacteraceae</taxon>
        <taxon>Aliarcobacter</taxon>
    </lineage>
</organism>
<accession>A0A2S9TP25</accession>
<dbReference type="AlphaFoldDB" id="A0A2S9TP25"/>
<evidence type="ECO:0000259" key="2">
    <source>
        <dbReference type="Pfam" id="PF01051"/>
    </source>
</evidence>
<evidence type="ECO:0000313" key="4">
    <source>
        <dbReference type="Proteomes" id="UP000238811"/>
    </source>
</evidence>